<sequence length="154" mass="18220">MRRRKVTAAKMIFFLAAVAILCVLAAWFVHSISKSEQEQVIDKFYKSEQEGDFGSSWNLFHSSMKDRFSKNAYVTERSHIYMGHFGVQTFDYEIGNMKKIDDWQNPGTSQKETVYQTEVKLLFKSKFGTFSILQKVYVVKEKEKWVVLWEYENR</sequence>
<dbReference type="EMBL" id="JAFDST010000002">
    <property type="protein sequence ID" value="MBP1081451.1"/>
    <property type="molecule type" value="Genomic_DNA"/>
</dbReference>
<dbReference type="Proteomes" id="UP000674416">
    <property type="component" value="Unassembled WGS sequence"/>
</dbReference>
<evidence type="ECO:0008006" key="3">
    <source>
        <dbReference type="Google" id="ProtNLM"/>
    </source>
</evidence>
<dbReference type="SUPFAM" id="SSF54427">
    <property type="entry name" value="NTF2-like"/>
    <property type="match status" value="1"/>
</dbReference>
<keyword evidence="2" id="KW-1185">Reference proteome</keyword>
<comment type="caution">
    <text evidence="1">The sequence shown here is derived from an EMBL/GenBank/DDBJ whole genome shotgun (WGS) entry which is preliminary data.</text>
</comment>
<dbReference type="Gene3D" id="3.10.450.100">
    <property type="entry name" value="NTF2-like, domain 1"/>
    <property type="match status" value="1"/>
</dbReference>
<dbReference type="RefSeq" id="WP_053604340.1">
    <property type="nucleotide sequence ID" value="NZ_JAFDST010000002.1"/>
</dbReference>
<reference evidence="1 2" key="1">
    <citation type="submission" date="2021-01" db="EMBL/GenBank/DDBJ databases">
        <title>Genomic Encyclopedia of Type Strains, Phase IV (KMG-IV): sequencing the most valuable type-strain genomes for metagenomic binning, comparative biology and taxonomic classification.</title>
        <authorList>
            <person name="Goeker M."/>
        </authorList>
    </citation>
    <scope>NUCLEOTIDE SEQUENCE [LARGE SCALE GENOMIC DNA]</scope>
    <source>
        <strain evidence="1 2">DSM 103394</strain>
    </source>
</reference>
<evidence type="ECO:0000313" key="2">
    <source>
        <dbReference type="Proteomes" id="UP000674416"/>
    </source>
</evidence>
<gene>
    <name evidence="1" type="ORF">JOC74_001944</name>
</gene>
<name>A0ABS4CV93_9BACI</name>
<protein>
    <recommendedName>
        <fullName evidence="3">DUF4829 domain-containing protein</fullName>
    </recommendedName>
</protein>
<evidence type="ECO:0000313" key="1">
    <source>
        <dbReference type="EMBL" id="MBP1081451.1"/>
    </source>
</evidence>
<proteinExistence type="predicted"/>
<organism evidence="1 2">
    <name type="scientific">Bacillus capparidis</name>
    <dbReference type="NCBI Taxonomy" id="1840411"/>
    <lineage>
        <taxon>Bacteria</taxon>
        <taxon>Bacillati</taxon>
        <taxon>Bacillota</taxon>
        <taxon>Bacilli</taxon>
        <taxon>Bacillales</taxon>
        <taxon>Bacillaceae</taxon>
        <taxon>Bacillus</taxon>
    </lineage>
</organism>
<accession>A0ABS4CV93</accession>
<dbReference type="InterPro" id="IPR032710">
    <property type="entry name" value="NTF2-like_dom_sf"/>
</dbReference>